<dbReference type="Proteomes" id="UP001565200">
    <property type="component" value="Unassembled WGS sequence"/>
</dbReference>
<proteinExistence type="predicted"/>
<evidence type="ECO:0000313" key="2">
    <source>
        <dbReference type="Proteomes" id="UP001565200"/>
    </source>
</evidence>
<evidence type="ECO:0000313" key="1">
    <source>
        <dbReference type="EMBL" id="MEY8245382.1"/>
    </source>
</evidence>
<dbReference type="EMBL" id="JBCLPP010000016">
    <property type="protein sequence ID" value="MEY8245382.1"/>
    <property type="molecule type" value="Genomic_DNA"/>
</dbReference>
<protein>
    <submittedName>
        <fullName evidence="1">Uncharacterized protein</fullName>
    </submittedName>
</protein>
<gene>
    <name evidence="1" type="ORF">AAK873_07105</name>
</gene>
<reference evidence="1 2" key="1">
    <citation type="submission" date="2024-03" db="EMBL/GenBank/DDBJ databases">
        <title>Mouse gut bacterial collection (mGBC) of GemPharmatech.</title>
        <authorList>
            <person name="He Y."/>
            <person name="Dong L."/>
            <person name="Wu D."/>
            <person name="Gao X."/>
            <person name="Lin Z."/>
        </authorList>
    </citation>
    <scope>NUCLEOTIDE SEQUENCE [LARGE SCALE GENOMIC DNA]</scope>
    <source>
        <strain evidence="1 2">54-13</strain>
    </source>
</reference>
<name>A0ABV4CWL6_9BACT</name>
<comment type="caution">
    <text evidence="1">The sequence shown here is derived from an EMBL/GenBank/DDBJ whole genome shotgun (WGS) entry which is preliminary data.</text>
</comment>
<accession>A0ABV4CWL6</accession>
<keyword evidence="2" id="KW-1185">Reference proteome</keyword>
<sequence length="137" mass="15116">MIISSCSSSAKLVVSNGANISKYKYVSFGKEQTGDRELDDVMLLVQNEIANTKLQPISLAYAPDDYLGYTLTPHINVKSEKWDGGHTYITITFYDLYTDQSVAVVKSSGIGLSISQDQKLALGAIRKKLQTIFSKKE</sequence>
<organism evidence="1 2">
    <name type="scientific">Heminiphilus faecis</name>
    <dbReference type="NCBI Taxonomy" id="2601703"/>
    <lineage>
        <taxon>Bacteria</taxon>
        <taxon>Pseudomonadati</taxon>
        <taxon>Bacteroidota</taxon>
        <taxon>Bacteroidia</taxon>
        <taxon>Bacteroidales</taxon>
        <taxon>Muribaculaceae</taxon>
        <taxon>Heminiphilus</taxon>
    </lineage>
</organism>